<dbReference type="InterPro" id="IPR045065">
    <property type="entry name" value="XPO1/5"/>
</dbReference>
<dbReference type="OMA" id="TSETICK"/>
<name>A0A1X0SEL0_RHIZD</name>
<gene>
    <name evidence="8" type="ORF">BCV71DRAFT_209016</name>
</gene>
<keyword evidence="6" id="KW-0175">Coiled coil</keyword>
<dbReference type="InterPro" id="IPR011989">
    <property type="entry name" value="ARM-like"/>
</dbReference>
<evidence type="ECO:0000313" key="9">
    <source>
        <dbReference type="Proteomes" id="UP000242381"/>
    </source>
</evidence>
<dbReference type="InterPro" id="IPR014877">
    <property type="entry name" value="XPO1_C_dom"/>
</dbReference>
<dbReference type="SMART" id="SM00913">
    <property type="entry name" value="IBN_N"/>
    <property type="match status" value="1"/>
</dbReference>
<dbReference type="Pfam" id="PF18777">
    <property type="entry name" value="CRM1_repeat"/>
    <property type="match status" value="1"/>
</dbReference>
<dbReference type="GO" id="GO:0006611">
    <property type="term" value="P:protein export from nucleus"/>
    <property type="evidence" value="ECO:0007669"/>
    <property type="project" value="InterPro"/>
</dbReference>
<feature type="coiled-coil region" evidence="6">
    <location>
        <begin position="1023"/>
        <end position="1050"/>
    </location>
</feature>
<evidence type="ECO:0000256" key="4">
    <source>
        <dbReference type="ARBA" id="ARBA00022927"/>
    </source>
</evidence>
<reference evidence="8 9" key="1">
    <citation type="journal article" date="2016" name="Proc. Natl. Acad. Sci. U.S.A.">
        <title>Lipid metabolic changes in an early divergent fungus govern the establishment of a mutualistic symbiosis with endobacteria.</title>
        <authorList>
            <person name="Lastovetsky O.A."/>
            <person name="Gaspar M.L."/>
            <person name="Mondo S.J."/>
            <person name="LaButti K.M."/>
            <person name="Sandor L."/>
            <person name="Grigoriev I.V."/>
            <person name="Henry S.A."/>
            <person name="Pawlowska T.E."/>
        </authorList>
    </citation>
    <scope>NUCLEOTIDE SEQUENCE [LARGE SCALE GENOMIC DNA]</scope>
    <source>
        <strain evidence="8 9">ATCC 11559</strain>
    </source>
</reference>
<dbReference type="GO" id="GO:0031267">
    <property type="term" value="F:small GTPase binding"/>
    <property type="evidence" value="ECO:0007669"/>
    <property type="project" value="InterPro"/>
</dbReference>
<dbReference type="Pfam" id="PF18784">
    <property type="entry name" value="CRM1_repeat_2"/>
    <property type="match status" value="1"/>
</dbReference>
<sequence length="1070" mass="123320">MQMAESILDFNKELDIALLDQVVLTFYTGSGSNQQMAQQLLTQFQDHVDAWTRADKILEHSNVPQTKFIALQILEKFITTRWNTLPIETKQAIRYFIVDMVIKSSSDEATLYSERTFINKLNMVLVQILKQDWPYHWPSFIPEIVASSKTNMALCENNMNILKLLSEEIFDYSAEQMIHLKTSNLRQSICNEFSEIFHLCVEILDSVSKASLIKATLETLLRFLSWIPIGYIFETNLIQLLTKFLDIQQYRNVTLKCLMEIGGLSGMDEYNEKLLSLFTQVMGSINTAIPSNTDIASLYENSSNDDQQFIQNLALFLTSFLEAHVEIVERTPECRDLLNSAHTHLISISRIEDREVFKVCLEYWTKLVRSLYDEAANLRLYNHSIHPTEVRPWSRKSIYVDILSSLRVVMIEKMVKPEEVLIVENDEGEIVREFIKESDTIILYKNIKEVLVYLTNLDVADTEMIMTKKLQRQMDGSEWSWQNLNKLCWAIGSISGAMNVDTEKHFLVTVIKDLLSLCEQKRGKANKAVVASNVMYCVGQYPRFLKSHWQFLKIVIHKLFEFMHEPHEGVQDMACDTFIKISQECSRHFIIQQAGEVSPFIDEIIHNMEDITCRLTPQQVQTFYEAVGYMISAQSNKVIQEKLITKFMSIPNMLWQNAILSVKNSSMILKQTQQVKVLTNILKVNIAACSSIGHGYISQLGVIYSDMLELYHTAEMIIIQLLAEQGNIAVKTPNVRGLRSVRKDILQLINTFVGCATDLDSIQQNMITPFFEVILTSYSSSPDIIKEAYVLEVLANLVDKLDTLMIPHIPLVLESTFESTLNMITKDFTEYSEHREGFYHLLRSINRHCFPALLELSPDRFKLIIDSIVWGFKHTLRHIADLSLVICEELIQNINTTDSTIADAFYQSYYLSILQDIFFVLTDGDHKSGFKGQTEMLALLFSLVTTNSITMPLYNPSEMTDENMDNVKFLKAYVSTLLQNAFPHLKRGQITVFIDAMLEYNNTLPKFKLEVRDFLIQLKEFAGENTELYLEEKEAEIERKRKEERENALRIPGMIKPSDLSLMKEDEVLQ</sequence>
<dbReference type="InterPro" id="IPR016024">
    <property type="entry name" value="ARM-type_fold"/>
</dbReference>
<dbReference type="Gene3D" id="1.25.10.10">
    <property type="entry name" value="Leucine-rich Repeat Variant"/>
    <property type="match status" value="1"/>
</dbReference>
<comment type="subcellular location">
    <subcellularLocation>
        <location evidence="1">Nucleus</location>
    </subcellularLocation>
</comment>
<dbReference type="PANTHER" id="PTHR11223:SF2">
    <property type="entry name" value="EXPORTIN-1"/>
    <property type="match status" value="1"/>
</dbReference>
<evidence type="ECO:0000259" key="7">
    <source>
        <dbReference type="PROSITE" id="PS50166"/>
    </source>
</evidence>
<dbReference type="Pfam" id="PF03810">
    <property type="entry name" value="IBN_N"/>
    <property type="match status" value="1"/>
</dbReference>
<dbReference type="SUPFAM" id="SSF48371">
    <property type="entry name" value="ARM repeat"/>
    <property type="match status" value="1"/>
</dbReference>
<organism evidence="8 9">
    <name type="scientific">Rhizopus microsporus</name>
    <dbReference type="NCBI Taxonomy" id="58291"/>
    <lineage>
        <taxon>Eukaryota</taxon>
        <taxon>Fungi</taxon>
        <taxon>Fungi incertae sedis</taxon>
        <taxon>Mucoromycota</taxon>
        <taxon>Mucoromycotina</taxon>
        <taxon>Mucoromycetes</taxon>
        <taxon>Mucorales</taxon>
        <taxon>Mucorineae</taxon>
        <taxon>Rhizopodaceae</taxon>
        <taxon>Rhizopus</taxon>
    </lineage>
</organism>
<accession>A0A1X0SEL0</accession>
<dbReference type="GO" id="GO:0000056">
    <property type="term" value="P:ribosomal small subunit export from nucleus"/>
    <property type="evidence" value="ECO:0007669"/>
    <property type="project" value="TreeGrafter"/>
</dbReference>
<proteinExistence type="inferred from homology"/>
<dbReference type="InterPro" id="IPR040485">
    <property type="entry name" value="XPO1_repeat_3"/>
</dbReference>
<keyword evidence="3" id="KW-0813">Transport</keyword>
<evidence type="ECO:0000256" key="5">
    <source>
        <dbReference type="ARBA" id="ARBA00023242"/>
    </source>
</evidence>
<feature type="domain" description="Importin N-terminal" evidence="7">
    <location>
        <begin position="37"/>
        <end position="103"/>
    </location>
</feature>
<dbReference type="InterPro" id="IPR001494">
    <property type="entry name" value="Importin-beta_N"/>
</dbReference>
<dbReference type="InterPro" id="IPR041123">
    <property type="entry name" value="CRM1_repeat"/>
</dbReference>
<evidence type="ECO:0000256" key="2">
    <source>
        <dbReference type="ARBA" id="ARBA00009466"/>
    </source>
</evidence>
<comment type="similarity">
    <text evidence="2">Belongs to the exportin family.</text>
</comment>
<dbReference type="GO" id="GO:0000055">
    <property type="term" value="P:ribosomal large subunit export from nucleus"/>
    <property type="evidence" value="ECO:0007669"/>
    <property type="project" value="TreeGrafter"/>
</dbReference>
<dbReference type="PANTHER" id="PTHR11223">
    <property type="entry name" value="EXPORTIN 1/5"/>
    <property type="match status" value="1"/>
</dbReference>
<dbReference type="GO" id="GO:0005049">
    <property type="term" value="F:nuclear export signal receptor activity"/>
    <property type="evidence" value="ECO:0007669"/>
    <property type="project" value="InterPro"/>
</dbReference>
<dbReference type="PROSITE" id="PS50166">
    <property type="entry name" value="IMPORTIN_B_NT"/>
    <property type="match status" value="1"/>
</dbReference>
<dbReference type="Proteomes" id="UP000242381">
    <property type="component" value="Unassembled WGS sequence"/>
</dbReference>
<keyword evidence="4" id="KW-0653">Protein transport</keyword>
<dbReference type="Pfam" id="PF08389">
    <property type="entry name" value="Xpo1"/>
    <property type="match status" value="1"/>
</dbReference>
<dbReference type="Pfam" id="PF08767">
    <property type="entry name" value="CRM1_C"/>
    <property type="match status" value="1"/>
</dbReference>
<keyword evidence="5" id="KW-0539">Nucleus</keyword>
<evidence type="ECO:0000256" key="1">
    <source>
        <dbReference type="ARBA" id="ARBA00004123"/>
    </source>
</evidence>
<evidence type="ECO:0000256" key="3">
    <source>
        <dbReference type="ARBA" id="ARBA00022448"/>
    </source>
</evidence>
<evidence type="ECO:0000313" key="8">
    <source>
        <dbReference type="EMBL" id="ORE22754.1"/>
    </source>
</evidence>
<protein>
    <submittedName>
        <fullName evidence="8">Nuclear export factor CRM1</fullName>
    </submittedName>
</protein>
<evidence type="ECO:0000256" key="6">
    <source>
        <dbReference type="SAM" id="Coils"/>
    </source>
</evidence>
<dbReference type="GO" id="GO:0005634">
    <property type="term" value="C:nucleus"/>
    <property type="evidence" value="ECO:0007669"/>
    <property type="project" value="UniProtKB-SubCell"/>
</dbReference>
<dbReference type="InterPro" id="IPR041235">
    <property type="entry name" value="Exp1_repeat_2"/>
</dbReference>
<dbReference type="VEuPathDB" id="FungiDB:BCV72DRAFT_307922"/>
<dbReference type="FunFam" id="1.25.10.10:FF:000022">
    <property type="entry name" value="protein EXPORTIN 1A"/>
    <property type="match status" value="1"/>
</dbReference>
<dbReference type="GO" id="GO:0005737">
    <property type="term" value="C:cytoplasm"/>
    <property type="evidence" value="ECO:0007669"/>
    <property type="project" value="TreeGrafter"/>
</dbReference>
<dbReference type="AlphaFoldDB" id="A0A1X0SEL0"/>
<dbReference type="EMBL" id="KV921264">
    <property type="protein sequence ID" value="ORE22754.1"/>
    <property type="molecule type" value="Genomic_DNA"/>
</dbReference>
<dbReference type="SMART" id="SM01102">
    <property type="entry name" value="CRM1_C"/>
    <property type="match status" value="1"/>
</dbReference>
<dbReference type="InterPro" id="IPR013598">
    <property type="entry name" value="Exportin-1/Importin-b-like"/>
</dbReference>
<dbReference type="Pfam" id="PF18787">
    <property type="entry name" value="CRM1_repeat_3"/>
    <property type="match status" value="1"/>
</dbReference>